<evidence type="ECO:0000256" key="1">
    <source>
        <dbReference type="ARBA" id="ARBA00022679"/>
    </source>
</evidence>
<dbReference type="InterPro" id="IPR044855">
    <property type="entry name" value="CoA-Trfase_III_dom3_sf"/>
</dbReference>
<organism evidence="2 3">
    <name type="scientific">Oceanicoccus sagamiensis</name>
    <dbReference type="NCBI Taxonomy" id="716816"/>
    <lineage>
        <taxon>Bacteria</taxon>
        <taxon>Pseudomonadati</taxon>
        <taxon>Pseudomonadota</taxon>
        <taxon>Gammaproteobacteria</taxon>
        <taxon>Cellvibrionales</taxon>
        <taxon>Spongiibacteraceae</taxon>
        <taxon>Oceanicoccus</taxon>
    </lineage>
</organism>
<dbReference type="EMBL" id="CP019343">
    <property type="protein sequence ID" value="ARN73098.1"/>
    <property type="molecule type" value="Genomic_DNA"/>
</dbReference>
<dbReference type="RefSeq" id="WP_085757194.1">
    <property type="nucleotide sequence ID" value="NZ_CP019343.1"/>
</dbReference>
<protein>
    <submittedName>
        <fullName evidence="2">Carnitine dehydratase</fullName>
    </submittedName>
</protein>
<dbReference type="InterPro" id="IPR023606">
    <property type="entry name" value="CoA-Trfase_III_dom_1_sf"/>
</dbReference>
<dbReference type="InterPro" id="IPR050483">
    <property type="entry name" value="CoA-transferase_III_domain"/>
</dbReference>
<keyword evidence="1" id="KW-0808">Transferase</keyword>
<gene>
    <name evidence="2" type="ORF">BST96_02635</name>
</gene>
<accession>A0A1X9N4N2</accession>
<dbReference type="Proteomes" id="UP000193450">
    <property type="component" value="Chromosome"/>
</dbReference>
<dbReference type="InterPro" id="IPR003673">
    <property type="entry name" value="CoA-Trfase_fam_III"/>
</dbReference>
<dbReference type="Pfam" id="PF02515">
    <property type="entry name" value="CoA_transf_3"/>
    <property type="match status" value="1"/>
</dbReference>
<sequence>MSTSTNKKSGPLAGVKVIEMSTVVFGPYGGQIFGDLGAEVIKVEAGSGDVMRLPGNTPVKGMGPIYMALNRNKQSIQLDLSNPAALGAMKKLLVDADVFYTNVRMGGLERLGLSYDLVKAINPNILFVHCTGFDSDGPYGGRVAYDDVIQAAAGFTDLLPRVDGNSTPRYVPSLIADKTAGLHAAYATIAALYHRERTGEGQFVEVPMFEAFTSFNMIENLYEHTFEPATGDVAYTRSIDPNRKPYQTQDGYISIVPYSANDWKVIMSVTGVEGILEDPRFSTYTERTKHIGILYGMLHDITPSKTTDEWLTLLQANTIPCMRVNRLDEVRHDEHLQATGFFTPREHPQVGSYYSIKHPVKFSETPASVRSDAPMLGENSKNILMGLGYDEAEIAEIVKPKAQ</sequence>
<dbReference type="AlphaFoldDB" id="A0A1X9N4N2"/>
<dbReference type="PANTHER" id="PTHR48207:SF4">
    <property type="entry name" value="BLL6097 PROTEIN"/>
    <property type="match status" value="1"/>
</dbReference>
<evidence type="ECO:0000313" key="3">
    <source>
        <dbReference type="Proteomes" id="UP000193450"/>
    </source>
</evidence>
<dbReference type="KEGG" id="osg:BST96_02635"/>
<proteinExistence type="predicted"/>
<dbReference type="GO" id="GO:0008410">
    <property type="term" value="F:CoA-transferase activity"/>
    <property type="evidence" value="ECO:0007669"/>
    <property type="project" value="TreeGrafter"/>
</dbReference>
<dbReference type="Gene3D" id="3.40.50.10540">
    <property type="entry name" value="Crotonobetainyl-coa:carnitine coa-transferase, domain 1"/>
    <property type="match status" value="1"/>
</dbReference>
<dbReference type="STRING" id="716816.BST96_02635"/>
<dbReference type="PANTHER" id="PTHR48207">
    <property type="entry name" value="SUCCINATE--HYDROXYMETHYLGLUTARATE COA-TRANSFERASE"/>
    <property type="match status" value="1"/>
</dbReference>
<reference evidence="2 3" key="1">
    <citation type="submission" date="2016-11" db="EMBL/GenBank/DDBJ databases">
        <title>Trade-off between light-utilization and light-protection in marine flavobacteria.</title>
        <authorList>
            <person name="Kumagai Y."/>
        </authorList>
    </citation>
    <scope>NUCLEOTIDE SEQUENCE [LARGE SCALE GENOMIC DNA]</scope>
    <source>
        <strain evidence="2 3">NBRC 107125</strain>
    </source>
</reference>
<dbReference type="SUPFAM" id="SSF89796">
    <property type="entry name" value="CoA-transferase family III (CaiB/BaiF)"/>
    <property type="match status" value="1"/>
</dbReference>
<name>A0A1X9N4N2_9GAMM</name>
<dbReference type="Gene3D" id="3.30.1540.10">
    <property type="entry name" value="formyl-coa transferase, domain 3"/>
    <property type="match status" value="1"/>
</dbReference>
<keyword evidence="3" id="KW-1185">Reference proteome</keyword>
<evidence type="ECO:0000313" key="2">
    <source>
        <dbReference type="EMBL" id="ARN73098.1"/>
    </source>
</evidence>
<dbReference type="OrthoDB" id="9058532at2"/>